<dbReference type="InterPro" id="IPR016073">
    <property type="entry name" value="Skp1_comp_POZ"/>
</dbReference>
<dbReference type="Pfam" id="PF01466">
    <property type="entry name" value="Skp1"/>
    <property type="match status" value="1"/>
</dbReference>
<accession>A0A8X7Q459</accession>
<comment type="caution">
    <text evidence="7">The sequence shown here is derived from an EMBL/GenBank/DDBJ whole genome shotgun (WGS) entry which is preliminary data.</text>
</comment>
<evidence type="ECO:0000256" key="2">
    <source>
        <dbReference type="ARBA" id="ARBA00009993"/>
    </source>
</evidence>
<evidence type="ECO:0000259" key="6">
    <source>
        <dbReference type="Pfam" id="PF03931"/>
    </source>
</evidence>
<comment type="function">
    <text evidence="4">Involved in ubiquitination and subsequent proteasomal degradation of target proteins. Together with CUL1, RBX1 and a F-box protein, it forms a SCF E3 ubiquitin ligase complex. The functional specificity of this complex depends on the type of F-box protein. In the SCF complex, it serves as an adapter that links the F-box protein to CUL1.</text>
</comment>
<keyword evidence="8" id="KW-1185">Reference proteome</keyword>
<comment type="subunit">
    <text evidence="4">Part of a SCF (SKP1-cullin-F-box) protein ligase complex.</text>
</comment>
<dbReference type="PIRSF" id="PIRSF028729">
    <property type="entry name" value="E3_ubiquit_lig_SCF_Skp"/>
    <property type="match status" value="1"/>
</dbReference>
<dbReference type="GO" id="GO:0006511">
    <property type="term" value="P:ubiquitin-dependent protein catabolic process"/>
    <property type="evidence" value="ECO:0007669"/>
    <property type="project" value="InterPro"/>
</dbReference>
<proteinExistence type="inferred from homology"/>
<dbReference type="SUPFAM" id="SSF81382">
    <property type="entry name" value="Skp1 dimerisation domain-like"/>
    <property type="match status" value="1"/>
</dbReference>
<dbReference type="PANTHER" id="PTHR11165">
    <property type="entry name" value="SKP1"/>
    <property type="match status" value="1"/>
</dbReference>
<organism evidence="7 8">
    <name type="scientific">Brassica carinata</name>
    <name type="common">Ethiopian mustard</name>
    <name type="synonym">Abyssinian cabbage</name>
    <dbReference type="NCBI Taxonomy" id="52824"/>
    <lineage>
        <taxon>Eukaryota</taxon>
        <taxon>Viridiplantae</taxon>
        <taxon>Streptophyta</taxon>
        <taxon>Embryophyta</taxon>
        <taxon>Tracheophyta</taxon>
        <taxon>Spermatophyta</taxon>
        <taxon>Magnoliopsida</taxon>
        <taxon>eudicotyledons</taxon>
        <taxon>Gunneridae</taxon>
        <taxon>Pentapetalae</taxon>
        <taxon>rosids</taxon>
        <taxon>malvids</taxon>
        <taxon>Brassicales</taxon>
        <taxon>Brassicaceae</taxon>
        <taxon>Brassiceae</taxon>
        <taxon>Brassica</taxon>
    </lineage>
</organism>
<dbReference type="Pfam" id="PF03931">
    <property type="entry name" value="Skp1_POZ"/>
    <property type="match status" value="1"/>
</dbReference>
<evidence type="ECO:0000313" key="8">
    <source>
        <dbReference type="Proteomes" id="UP000886595"/>
    </source>
</evidence>
<dbReference type="InterPro" id="IPR001232">
    <property type="entry name" value="SKP1-like"/>
</dbReference>
<dbReference type="AlphaFoldDB" id="A0A8X7Q459"/>
<reference evidence="7 8" key="1">
    <citation type="submission" date="2020-02" db="EMBL/GenBank/DDBJ databases">
        <authorList>
            <person name="Ma Q."/>
            <person name="Huang Y."/>
            <person name="Song X."/>
            <person name="Pei D."/>
        </authorList>
    </citation>
    <scope>NUCLEOTIDE SEQUENCE [LARGE SCALE GENOMIC DNA]</scope>
    <source>
        <strain evidence="7">Sxm20200214</strain>
        <tissue evidence="7">Leaf</tissue>
    </source>
</reference>
<feature type="domain" description="SKP1 component dimerisation" evidence="5">
    <location>
        <begin position="128"/>
        <end position="148"/>
    </location>
</feature>
<comment type="similarity">
    <text evidence="2 4">Belongs to the SKP1 family.</text>
</comment>
<keyword evidence="3 4" id="KW-0833">Ubl conjugation pathway</keyword>
<feature type="domain" description="SKP1 component POZ" evidence="6">
    <location>
        <begin position="5"/>
        <end position="64"/>
    </location>
</feature>
<name>A0A8X7Q459_BRACI</name>
<dbReference type="GO" id="GO:0009867">
    <property type="term" value="P:jasmonic acid mediated signaling pathway"/>
    <property type="evidence" value="ECO:0007669"/>
    <property type="project" value="UniProtKB-ARBA"/>
</dbReference>
<evidence type="ECO:0000256" key="1">
    <source>
        <dbReference type="ARBA" id="ARBA00004906"/>
    </source>
</evidence>
<dbReference type="SUPFAM" id="SSF54695">
    <property type="entry name" value="POZ domain"/>
    <property type="match status" value="1"/>
</dbReference>
<dbReference type="Proteomes" id="UP000886595">
    <property type="component" value="Unassembled WGS sequence"/>
</dbReference>
<dbReference type="Gene3D" id="3.30.710.10">
    <property type="entry name" value="Potassium Channel Kv1.1, Chain A"/>
    <property type="match status" value="1"/>
</dbReference>
<evidence type="ECO:0000313" key="7">
    <source>
        <dbReference type="EMBL" id="KAG2261588.1"/>
    </source>
</evidence>
<dbReference type="InterPro" id="IPR016072">
    <property type="entry name" value="Skp1_comp_dimer"/>
</dbReference>
<dbReference type="InterPro" id="IPR036296">
    <property type="entry name" value="SKP1-like_dim_sf"/>
</dbReference>
<sequence>MSTANKITLTSSDGESFKTDEPVAREFQIVANMIEDDCTSGSIPLANMASKALGASIEYSKEHVEADAVENNEEAADEHKRAEDFLANLDKLFDLISAAYHLNCEPPLDFITCPKLPDDIKDLPTEGIFKIENDFWEEEEAEVRKENDCAFK</sequence>
<dbReference type="InterPro" id="IPR016897">
    <property type="entry name" value="SKP1"/>
</dbReference>
<gene>
    <name evidence="7" type="ORF">Bca52824_068667</name>
</gene>
<dbReference type="GO" id="GO:0016567">
    <property type="term" value="P:protein ubiquitination"/>
    <property type="evidence" value="ECO:0007669"/>
    <property type="project" value="UniProtKB-UniRule"/>
</dbReference>
<dbReference type="OrthoDB" id="2342932at2759"/>
<evidence type="ECO:0000256" key="3">
    <source>
        <dbReference type="ARBA" id="ARBA00022786"/>
    </source>
</evidence>
<dbReference type="EMBL" id="JAAMPC010000014">
    <property type="protein sequence ID" value="KAG2261588.1"/>
    <property type="molecule type" value="Genomic_DNA"/>
</dbReference>
<comment type="pathway">
    <text evidence="1 4">Protein modification; protein ubiquitination.</text>
</comment>
<evidence type="ECO:0000256" key="4">
    <source>
        <dbReference type="PIRNR" id="PIRNR028729"/>
    </source>
</evidence>
<evidence type="ECO:0000259" key="5">
    <source>
        <dbReference type="Pfam" id="PF01466"/>
    </source>
</evidence>
<dbReference type="SMART" id="SM00512">
    <property type="entry name" value="Skp1"/>
    <property type="match status" value="1"/>
</dbReference>
<dbReference type="InterPro" id="IPR011333">
    <property type="entry name" value="SKP1/BTB/POZ_sf"/>
</dbReference>
<protein>
    <recommendedName>
        <fullName evidence="4">SKP1-like protein</fullName>
    </recommendedName>
</protein>